<feature type="chain" id="PRO_5012950158" evidence="1">
    <location>
        <begin position="21"/>
        <end position="357"/>
    </location>
</feature>
<organism evidence="2 3">
    <name type="scientific">Coniochaeta ligniaria NRRL 30616</name>
    <dbReference type="NCBI Taxonomy" id="1408157"/>
    <lineage>
        <taxon>Eukaryota</taxon>
        <taxon>Fungi</taxon>
        <taxon>Dikarya</taxon>
        <taxon>Ascomycota</taxon>
        <taxon>Pezizomycotina</taxon>
        <taxon>Sordariomycetes</taxon>
        <taxon>Sordariomycetidae</taxon>
        <taxon>Coniochaetales</taxon>
        <taxon>Coniochaetaceae</taxon>
        <taxon>Coniochaeta</taxon>
    </lineage>
</organism>
<evidence type="ECO:0000313" key="3">
    <source>
        <dbReference type="Proteomes" id="UP000182658"/>
    </source>
</evidence>
<gene>
    <name evidence="2" type="ORF">CONLIGDRAFT_643245</name>
</gene>
<dbReference type="OrthoDB" id="5180212at2759"/>
<dbReference type="EMBL" id="KV875096">
    <property type="protein sequence ID" value="OIW31241.1"/>
    <property type="molecule type" value="Genomic_DNA"/>
</dbReference>
<proteinExistence type="predicted"/>
<keyword evidence="1" id="KW-0732">Signal</keyword>
<reference evidence="2 3" key="1">
    <citation type="submission" date="2016-10" db="EMBL/GenBank/DDBJ databases">
        <title>Draft genome sequence of Coniochaeta ligniaria NRRL30616, a lignocellulolytic fungus for bioabatement of inhibitors in plant biomass hydrolysates.</title>
        <authorList>
            <consortium name="DOE Joint Genome Institute"/>
            <person name="Jimenez D.J."/>
            <person name="Hector R.E."/>
            <person name="Riley R."/>
            <person name="Sun H."/>
            <person name="Grigoriev I.V."/>
            <person name="Van Elsas J.D."/>
            <person name="Nichols N.N."/>
        </authorList>
    </citation>
    <scope>NUCLEOTIDE SEQUENCE [LARGE SCALE GENOMIC DNA]</scope>
    <source>
        <strain evidence="2 3">NRRL 30616</strain>
    </source>
</reference>
<feature type="signal peptide" evidence="1">
    <location>
        <begin position="1"/>
        <end position="20"/>
    </location>
</feature>
<dbReference type="InParanoid" id="A0A1J7JD19"/>
<dbReference type="Proteomes" id="UP000182658">
    <property type="component" value="Unassembled WGS sequence"/>
</dbReference>
<evidence type="ECO:0000256" key="1">
    <source>
        <dbReference type="SAM" id="SignalP"/>
    </source>
</evidence>
<keyword evidence="3" id="KW-1185">Reference proteome</keyword>
<evidence type="ECO:0000313" key="2">
    <source>
        <dbReference type="EMBL" id="OIW31241.1"/>
    </source>
</evidence>
<sequence>MDFTALCLFLILMVSHLGCGLPQHSNVSASPAEHAALDPCDGVNGSPILYHQYNDEECPAMLHKQDDGYCEFWDTPATEGCASFCQTNTTFTRAQEAPFPMSECHWPAECTLSKDQSASWNWGFTVSPKVGKALKLGVSGGYGESYGTSTGFSWKFTPAPHECGYFTYVPTKKTSCGQLVQAENTWWWWFRYCYDPVAFETYCAEQTWKVDGQPDGVVIFVKIDCVTRAPMPMDQQDPIYGLPGVALDRGVLSTTMSGWVKNTCRTRYTGTDLGFQYGYEIRGKNFAQGPLGANGEHLKEKIDACGLPSGCDFSFLLTPDNPDFDWVVTGCMPLTGKPSCIGNAIMAVGGTTRDQCV</sequence>
<accession>A0A1J7JD19</accession>
<protein>
    <submittedName>
        <fullName evidence="2">Uncharacterized protein</fullName>
    </submittedName>
</protein>
<dbReference type="AlphaFoldDB" id="A0A1J7JD19"/>
<name>A0A1J7JD19_9PEZI</name>